<dbReference type="AlphaFoldDB" id="A0A8J3FWH5"/>
<dbReference type="Pfam" id="PF00535">
    <property type="entry name" value="Glycos_transf_2"/>
    <property type="match status" value="1"/>
</dbReference>
<accession>A0A8J3FWH5</accession>
<gene>
    <name evidence="2" type="ORF">GCM10012275_33710</name>
</gene>
<proteinExistence type="predicted"/>
<dbReference type="InterPro" id="IPR029044">
    <property type="entry name" value="Nucleotide-diphossugar_trans"/>
</dbReference>
<evidence type="ECO:0000259" key="1">
    <source>
        <dbReference type="Pfam" id="PF00535"/>
    </source>
</evidence>
<reference evidence="2" key="2">
    <citation type="submission" date="2020-09" db="EMBL/GenBank/DDBJ databases">
        <authorList>
            <person name="Sun Q."/>
            <person name="Zhou Y."/>
        </authorList>
    </citation>
    <scope>NUCLEOTIDE SEQUENCE</scope>
    <source>
        <strain evidence="2">CGMCC 4.5737</strain>
    </source>
</reference>
<reference evidence="2" key="1">
    <citation type="journal article" date="2014" name="Int. J. Syst. Evol. Microbiol.">
        <title>Complete genome sequence of Corynebacterium casei LMG S-19264T (=DSM 44701T), isolated from a smear-ripened cheese.</title>
        <authorList>
            <consortium name="US DOE Joint Genome Institute (JGI-PGF)"/>
            <person name="Walter F."/>
            <person name="Albersmeier A."/>
            <person name="Kalinowski J."/>
            <person name="Ruckert C."/>
        </authorList>
    </citation>
    <scope>NUCLEOTIDE SEQUENCE</scope>
    <source>
        <strain evidence="2">CGMCC 4.5737</strain>
    </source>
</reference>
<keyword evidence="3" id="KW-1185">Reference proteome</keyword>
<protein>
    <submittedName>
        <fullName evidence="2">Glycosyl transferase</fullName>
    </submittedName>
</protein>
<comment type="caution">
    <text evidence="2">The sequence shown here is derived from an EMBL/GenBank/DDBJ whole genome shotgun (WGS) entry which is preliminary data.</text>
</comment>
<dbReference type="GO" id="GO:0016740">
    <property type="term" value="F:transferase activity"/>
    <property type="evidence" value="ECO:0007669"/>
    <property type="project" value="UniProtKB-KW"/>
</dbReference>
<name>A0A8J3FWH5_9PSEU</name>
<evidence type="ECO:0000313" key="2">
    <source>
        <dbReference type="EMBL" id="GGM59866.1"/>
    </source>
</evidence>
<evidence type="ECO:0000313" key="3">
    <source>
        <dbReference type="Proteomes" id="UP000637578"/>
    </source>
</evidence>
<sequence>MASAENAIGMPALIGPAPPPVTVGLPVYNGEHYLSSSLASLLSQTYEDFELLISDNCSDDATEEICRTAARSDPRIRYERQDRNVGVIENHNWLVRNARSPFFTWASSDDAYAPERIERMYVALQNDDKAVLAFTWARQIDENDAQVGSWHNPCRTAHPDPAVRLYDLLALVHENYHCYGLVRRNVMLRTMLEPPVWNSDRILVAELTLHGPFVEVAEELLWHRLHDRRVSASLTHRQFYATQRMNIPRIVAPSAEEGYWYLRAVLRSPVRGRDRVRTLAALRPWLRDNWMRVGYHLARGVTDGVLELVGLRGRSLRDQRARRVMSQKGGLDG</sequence>
<dbReference type="InterPro" id="IPR050834">
    <property type="entry name" value="Glycosyltransf_2"/>
</dbReference>
<dbReference type="PANTHER" id="PTHR43685:SF2">
    <property type="entry name" value="GLYCOSYLTRANSFERASE 2-LIKE DOMAIN-CONTAINING PROTEIN"/>
    <property type="match status" value="1"/>
</dbReference>
<dbReference type="InterPro" id="IPR001173">
    <property type="entry name" value="Glyco_trans_2-like"/>
</dbReference>
<dbReference type="PANTHER" id="PTHR43685">
    <property type="entry name" value="GLYCOSYLTRANSFERASE"/>
    <property type="match status" value="1"/>
</dbReference>
<feature type="domain" description="Glycosyltransferase 2-like" evidence="1">
    <location>
        <begin position="23"/>
        <end position="184"/>
    </location>
</feature>
<keyword evidence="2" id="KW-0808">Transferase</keyword>
<dbReference type="SUPFAM" id="SSF53448">
    <property type="entry name" value="Nucleotide-diphospho-sugar transferases"/>
    <property type="match status" value="1"/>
</dbReference>
<dbReference type="Proteomes" id="UP000637578">
    <property type="component" value="Unassembled WGS sequence"/>
</dbReference>
<organism evidence="2 3">
    <name type="scientific">Longimycelium tulufanense</name>
    <dbReference type="NCBI Taxonomy" id="907463"/>
    <lineage>
        <taxon>Bacteria</taxon>
        <taxon>Bacillati</taxon>
        <taxon>Actinomycetota</taxon>
        <taxon>Actinomycetes</taxon>
        <taxon>Pseudonocardiales</taxon>
        <taxon>Pseudonocardiaceae</taxon>
        <taxon>Longimycelium</taxon>
    </lineage>
</organism>
<dbReference type="EMBL" id="BMMK01000015">
    <property type="protein sequence ID" value="GGM59866.1"/>
    <property type="molecule type" value="Genomic_DNA"/>
</dbReference>
<dbReference type="Gene3D" id="3.90.550.10">
    <property type="entry name" value="Spore Coat Polysaccharide Biosynthesis Protein SpsA, Chain A"/>
    <property type="match status" value="1"/>
</dbReference>
<dbReference type="CDD" id="cd00761">
    <property type="entry name" value="Glyco_tranf_GTA_type"/>
    <property type="match status" value="1"/>
</dbReference>